<gene>
    <name evidence="1" type="ORF">FC24_GL000944</name>
</gene>
<comment type="caution">
    <text evidence="1">The sequence shown here is derived from an EMBL/GenBank/DDBJ whole genome shotgun (WGS) entry which is preliminary data.</text>
</comment>
<dbReference type="Proteomes" id="UP000051638">
    <property type="component" value="Unassembled WGS sequence"/>
</dbReference>
<dbReference type="PATRIC" id="fig|1423796.3.peg.966"/>
<keyword evidence="2" id="KW-1185">Reference proteome</keyword>
<name>A0A0R2CXR3_9LACO</name>
<dbReference type="RefSeq" id="WP_057874925.1">
    <property type="nucleotide sequence ID" value="NZ_AYYI01000106.1"/>
</dbReference>
<dbReference type="AlphaFoldDB" id="A0A0R2CXR3"/>
<accession>A0A0R2CXR3</accession>
<evidence type="ECO:0000313" key="2">
    <source>
        <dbReference type="Proteomes" id="UP000051638"/>
    </source>
</evidence>
<dbReference type="STRING" id="1423796.FC24_GL000944"/>
<dbReference type="OrthoDB" id="8478237at2"/>
<sequence>MPVYQFNSVYTLKAPLSHQAVDPNSVVKKLNTVTLRNGSEIEQVFAYSGNALRGGWRDQGAKYLLNHWDHLKLPQKAFNLIFTGGNLSGNQVVDVSRAQAIRHYFPLLSLLGGAIGNQILAGKITQTFAYPVCAETTAIVPANLDPIDYQAQKLSWRRMTEDKQFIRLDDSKQTLSTYLDKTTAKKAKSELPAQMLYGIEYLIPNTQLWHNLEVDCTELELGALVSCLAEWAQAPYLGGMSAQGFGLCDLTMLQETDDDSQTPFLTITGGKLQLAPLAKQVKDQYDTYLKDIYANTDMTQLIKLLEGKKWQLSL</sequence>
<proteinExistence type="predicted"/>
<organism evidence="1 2">
    <name type="scientific">Loigolactobacillus rennini DSM 20253</name>
    <dbReference type="NCBI Taxonomy" id="1423796"/>
    <lineage>
        <taxon>Bacteria</taxon>
        <taxon>Bacillati</taxon>
        <taxon>Bacillota</taxon>
        <taxon>Bacilli</taxon>
        <taxon>Lactobacillales</taxon>
        <taxon>Lactobacillaceae</taxon>
        <taxon>Loigolactobacillus</taxon>
    </lineage>
</organism>
<evidence type="ECO:0000313" key="1">
    <source>
        <dbReference type="EMBL" id="KRM92777.1"/>
    </source>
</evidence>
<reference evidence="1 2" key="1">
    <citation type="journal article" date="2015" name="Genome Announc.">
        <title>Expanding the biotechnology potential of lactobacilli through comparative genomics of 213 strains and associated genera.</title>
        <authorList>
            <person name="Sun Z."/>
            <person name="Harris H.M."/>
            <person name="McCann A."/>
            <person name="Guo C."/>
            <person name="Argimon S."/>
            <person name="Zhang W."/>
            <person name="Yang X."/>
            <person name="Jeffery I.B."/>
            <person name="Cooney J.C."/>
            <person name="Kagawa T.F."/>
            <person name="Liu W."/>
            <person name="Song Y."/>
            <person name="Salvetti E."/>
            <person name="Wrobel A."/>
            <person name="Rasinkangas P."/>
            <person name="Parkhill J."/>
            <person name="Rea M.C."/>
            <person name="O'Sullivan O."/>
            <person name="Ritari J."/>
            <person name="Douillard F.P."/>
            <person name="Paul Ross R."/>
            <person name="Yang R."/>
            <person name="Briner A.E."/>
            <person name="Felis G.E."/>
            <person name="de Vos W.M."/>
            <person name="Barrangou R."/>
            <person name="Klaenhammer T.R."/>
            <person name="Caufield P.W."/>
            <person name="Cui Y."/>
            <person name="Zhang H."/>
            <person name="O'Toole P.W."/>
        </authorList>
    </citation>
    <scope>NUCLEOTIDE SEQUENCE [LARGE SCALE GENOMIC DNA]</scope>
    <source>
        <strain evidence="1 2">DSM 20253</strain>
    </source>
</reference>
<protein>
    <submittedName>
        <fullName evidence="1">Uncharacterized protein</fullName>
    </submittedName>
</protein>
<dbReference type="EMBL" id="AYYI01000106">
    <property type="protein sequence ID" value="KRM92777.1"/>
    <property type="molecule type" value="Genomic_DNA"/>
</dbReference>